<proteinExistence type="evidence at transcript level"/>
<feature type="chain" id="PRO_5026776652" evidence="1">
    <location>
        <begin position="24"/>
        <end position="53"/>
    </location>
</feature>
<reference evidence="2" key="1">
    <citation type="journal article" date="2018" name="J. Proteome Res.">
        <title>Deciphering the Molecular Diversity of an Ant Venom Peptidome through a Venomics Approach.</title>
        <authorList>
            <person name="Touchard A."/>
            <person name="Tene N."/>
            <person name="Song P.C.T."/>
            <person name="Lefranc B."/>
            <person name="Leprince J."/>
            <person name="Treilhou M."/>
            <person name="Bonnafe E."/>
        </authorList>
    </citation>
    <scope>NUCLEOTIDE SEQUENCE</scope>
</reference>
<dbReference type="AlphaFoldDB" id="A0A6M3Z568"/>
<keyword evidence="1" id="KW-0732">Signal</keyword>
<evidence type="ECO:0000313" key="2">
    <source>
        <dbReference type="EMBL" id="QJP03500.1"/>
    </source>
</evidence>
<dbReference type="EMBL" id="MN397953">
    <property type="protein sequence ID" value="QJP03500.1"/>
    <property type="molecule type" value="mRNA"/>
</dbReference>
<feature type="signal peptide" evidence="1">
    <location>
        <begin position="1"/>
        <end position="23"/>
    </location>
</feature>
<sequence precursor="true">MKLIYIFSLVAVIAVTMIPGIMGEAGDEAGKPKIGVFHDVNKAIEWLLKQTKG</sequence>
<evidence type="ECO:0000256" key="1">
    <source>
        <dbReference type="SAM" id="SignalP"/>
    </source>
</evidence>
<organism evidence="2">
    <name type="scientific">Tetramorium bicarinatum</name>
    <name type="common">Tramp ant</name>
    <dbReference type="NCBI Taxonomy" id="219812"/>
    <lineage>
        <taxon>Eukaryota</taxon>
        <taxon>Metazoa</taxon>
        <taxon>Ecdysozoa</taxon>
        <taxon>Arthropoda</taxon>
        <taxon>Hexapoda</taxon>
        <taxon>Insecta</taxon>
        <taxon>Pterygota</taxon>
        <taxon>Neoptera</taxon>
        <taxon>Endopterygota</taxon>
        <taxon>Hymenoptera</taxon>
        <taxon>Apocrita</taxon>
        <taxon>Aculeata</taxon>
        <taxon>Formicoidea</taxon>
        <taxon>Formicidae</taxon>
        <taxon>Myrmicinae</taxon>
        <taxon>Tetramorium</taxon>
    </lineage>
</organism>
<reference evidence="2" key="2">
    <citation type="submission" date="2019-09" db="EMBL/GenBank/DDBJ databases">
        <authorList>
            <person name="Bonnafe E."/>
            <person name="Touchard A."/>
            <person name="Tene N."/>
            <person name="Treilhou M."/>
        </authorList>
    </citation>
    <scope>NUCLEOTIDE SEQUENCE</scope>
</reference>
<dbReference type="GO" id="GO:0005576">
    <property type="term" value="C:extracellular region"/>
    <property type="evidence" value="ECO:0000314"/>
    <property type="project" value="UniProtKB"/>
</dbReference>
<name>A0A6M3Z568_TETBN</name>
<accession>A0A6M3Z568</accession>
<protein>
    <submittedName>
        <fullName evidence="2">U16-MYRTX-Tb1a</fullName>
    </submittedName>
</protein>